<feature type="transmembrane region" description="Helical" evidence="1">
    <location>
        <begin position="44"/>
        <end position="66"/>
    </location>
</feature>
<name>A0AA39N9M8_9AGAR</name>
<gene>
    <name evidence="2" type="ORF">IW261DRAFT_1529486</name>
</gene>
<keyword evidence="1" id="KW-1133">Transmembrane helix</keyword>
<dbReference type="AlphaFoldDB" id="A0AA39N9M8"/>
<accession>A0AA39N9M8</accession>
<dbReference type="Proteomes" id="UP001175227">
    <property type="component" value="Unassembled WGS sequence"/>
</dbReference>
<organism evidence="2 3">
    <name type="scientific">Armillaria novae-zelandiae</name>
    <dbReference type="NCBI Taxonomy" id="153914"/>
    <lineage>
        <taxon>Eukaryota</taxon>
        <taxon>Fungi</taxon>
        <taxon>Dikarya</taxon>
        <taxon>Basidiomycota</taxon>
        <taxon>Agaricomycotina</taxon>
        <taxon>Agaricomycetes</taxon>
        <taxon>Agaricomycetidae</taxon>
        <taxon>Agaricales</taxon>
        <taxon>Marasmiineae</taxon>
        <taxon>Physalacriaceae</taxon>
        <taxon>Armillaria</taxon>
    </lineage>
</organism>
<evidence type="ECO:0000313" key="2">
    <source>
        <dbReference type="EMBL" id="KAK0461568.1"/>
    </source>
</evidence>
<reference evidence="2" key="1">
    <citation type="submission" date="2023-06" db="EMBL/GenBank/DDBJ databases">
        <authorList>
            <consortium name="Lawrence Berkeley National Laboratory"/>
            <person name="Ahrendt S."/>
            <person name="Sahu N."/>
            <person name="Indic B."/>
            <person name="Wong-Bajracharya J."/>
            <person name="Merenyi Z."/>
            <person name="Ke H.-M."/>
            <person name="Monk M."/>
            <person name="Kocsube S."/>
            <person name="Drula E."/>
            <person name="Lipzen A."/>
            <person name="Balint B."/>
            <person name="Henrissat B."/>
            <person name="Andreopoulos B."/>
            <person name="Martin F.M."/>
            <person name="Harder C.B."/>
            <person name="Rigling D."/>
            <person name="Ford K.L."/>
            <person name="Foster G.D."/>
            <person name="Pangilinan J."/>
            <person name="Papanicolaou A."/>
            <person name="Barry K."/>
            <person name="LaButti K."/>
            <person name="Viragh M."/>
            <person name="Koriabine M."/>
            <person name="Yan M."/>
            <person name="Riley R."/>
            <person name="Champramary S."/>
            <person name="Plett K.L."/>
            <person name="Tsai I.J."/>
            <person name="Slot J."/>
            <person name="Sipos G."/>
            <person name="Plett J."/>
            <person name="Nagy L.G."/>
            <person name="Grigoriev I.V."/>
        </authorList>
    </citation>
    <scope>NUCLEOTIDE SEQUENCE</scope>
    <source>
        <strain evidence="2">ICMP 16352</strain>
    </source>
</reference>
<dbReference type="EMBL" id="JAUEPR010000139">
    <property type="protein sequence ID" value="KAK0461568.1"/>
    <property type="molecule type" value="Genomic_DNA"/>
</dbReference>
<keyword evidence="1" id="KW-0472">Membrane</keyword>
<evidence type="ECO:0000256" key="1">
    <source>
        <dbReference type="SAM" id="Phobius"/>
    </source>
</evidence>
<protein>
    <submittedName>
        <fullName evidence="2">Uncharacterized protein</fullName>
    </submittedName>
</protein>
<proteinExistence type="predicted"/>
<keyword evidence="3" id="KW-1185">Reference proteome</keyword>
<sequence length="106" mass="11922">MSISFVGGSLSVVLLVGSISLSTDDRSASLPVFYSVYRLKLITFYYLLLSCWFSAHSTWLQCSLYLSVSAFTRTNHSLCNAMQCKLPHPCEDFGGTHERQSWKKVT</sequence>
<evidence type="ECO:0000313" key="3">
    <source>
        <dbReference type="Proteomes" id="UP001175227"/>
    </source>
</evidence>
<keyword evidence="1" id="KW-0812">Transmembrane</keyword>
<comment type="caution">
    <text evidence="2">The sequence shown here is derived from an EMBL/GenBank/DDBJ whole genome shotgun (WGS) entry which is preliminary data.</text>
</comment>